<gene>
    <name evidence="1" type="ORF">B0T15DRAFT_537751</name>
</gene>
<reference evidence="1" key="2">
    <citation type="submission" date="2023-06" db="EMBL/GenBank/DDBJ databases">
        <authorList>
            <consortium name="Lawrence Berkeley National Laboratory"/>
            <person name="Mondo S.J."/>
            <person name="Hensen N."/>
            <person name="Bonometti L."/>
            <person name="Westerberg I."/>
            <person name="Brannstrom I.O."/>
            <person name="Guillou S."/>
            <person name="Cros-Aarteil S."/>
            <person name="Calhoun S."/>
            <person name="Haridas S."/>
            <person name="Kuo A."/>
            <person name="Pangilinan J."/>
            <person name="Riley R."/>
            <person name="Labutti K."/>
            <person name="Andreopoulos B."/>
            <person name="Lipzen A."/>
            <person name="Chen C."/>
            <person name="Yanf M."/>
            <person name="Daum C."/>
            <person name="Ng V."/>
            <person name="Clum A."/>
            <person name="Steindorff A."/>
            <person name="Ohm R."/>
            <person name="Martin F."/>
            <person name="Silar P."/>
            <person name="Natvig D."/>
            <person name="Lalanne C."/>
            <person name="Gautier V."/>
            <person name="Ament-Velasquez S.L."/>
            <person name="Kruys A."/>
            <person name="Hutchinson M.I."/>
            <person name="Powell A.J."/>
            <person name="Barry K."/>
            <person name="Miller A.N."/>
            <person name="Grigoriev I.V."/>
            <person name="Debuchy R."/>
            <person name="Gladieux P."/>
            <person name="Thoren M.H."/>
            <person name="Johannesson H."/>
        </authorList>
    </citation>
    <scope>NUCLEOTIDE SEQUENCE</scope>
    <source>
        <strain evidence="1">CBS 333.67</strain>
    </source>
</reference>
<keyword evidence="2" id="KW-1185">Reference proteome</keyword>
<reference evidence="1" key="1">
    <citation type="journal article" date="2023" name="Mol. Phylogenet. Evol.">
        <title>Genome-scale phylogeny and comparative genomics of the fungal order Sordariales.</title>
        <authorList>
            <person name="Hensen N."/>
            <person name="Bonometti L."/>
            <person name="Westerberg I."/>
            <person name="Brannstrom I.O."/>
            <person name="Guillou S."/>
            <person name="Cros-Aarteil S."/>
            <person name="Calhoun S."/>
            <person name="Haridas S."/>
            <person name="Kuo A."/>
            <person name="Mondo S."/>
            <person name="Pangilinan J."/>
            <person name="Riley R."/>
            <person name="LaButti K."/>
            <person name="Andreopoulos B."/>
            <person name="Lipzen A."/>
            <person name="Chen C."/>
            <person name="Yan M."/>
            <person name="Daum C."/>
            <person name="Ng V."/>
            <person name="Clum A."/>
            <person name="Steindorff A."/>
            <person name="Ohm R.A."/>
            <person name="Martin F."/>
            <person name="Silar P."/>
            <person name="Natvig D.O."/>
            <person name="Lalanne C."/>
            <person name="Gautier V."/>
            <person name="Ament-Velasquez S.L."/>
            <person name="Kruys A."/>
            <person name="Hutchinson M.I."/>
            <person name="Powell A.J."/>
            <person name="Barry K."/>
            <person name="Miller A.N."/>
            <person name="Grigoriev I.V."/>
            <person name="Debuchy R."/>
            <person name="Gladieux P."/>
            <person name="Hiltunen Thoren M."/>
            <person name="Johannesson H."/>
        </authorList>
    </citation>
    <scope>NUCLEOTIDE SEQUENCE</scope>
    <source>
        <strain evidence="1">CBS 333.67</strain>
    </source>
</reference>
<proteinExistence type="predicted"/>
<dbReference type="GeneID" id="87888476"/>
<dbReference type="AlphaFoldDB" id="A0AAJ0GRM1"/>
<evidence type="ECO:0000313" key="2">
    <source>
        <dbReference type="Proteomes" id="UP001273166"/>
    </source>
</evidence>
<evidence type="ECO:0000313" key="1">
    <source>
        <dbReference type="EMBL" id="KAK3304841.1"/>
    </source>
</evidence>
<dbReference type="Proteomes" id="UP001273166">
    <property type="component" value="Unassembled WGS sequence"/>
</dbReference>
<dbReference type="EMBL" id="JAUDZG010000005">
    <property type="protein sequence ID" value="KAK3304841.1"/>
    <property type="molecule type" value="Genomic_DNA"/>
</dbReference>
<organism evidence="1 2">
    <name type="scientific">Chaetomium strumarium</name>
    <dbReference type="NCBI Taxonomy" id="1170767"/>
    <lineage>
        <taxon>Eukaryota</taxon>
        <taxon>Fungi</taxon>
        <taxon>Dikarya</taxon>
        <taxon>Ascomycota</taxon>
        <taxon>Pezizomycotina</taxon>
        <taxon>Sordariomycetes</taxon>
        <taxon>Sordariomycetidae</taxon>
        <taxon>Sordariales</taxon>
        <taxon>Chaetomiaceae</taxon>
        <taxon>Chaetomium</taxon>
    </lineage>
</organism>
<name>A0AAJ0GRM1_9PEZI</name>
<sequence length="80" mass="8432">MALTYLSPVWLFFGVPHQPSLLSLTLLALLSSPPLLLPSLLALSSLSSPLLSYAVSLPPLSLPSLLPSAVTVLVNRSLLL</sequence>
<protein>
    <submittedName>
        <fullName evidence="1">Uncharacterized protein</fullName>
    </submittedName>
</protein>
<dbReference type="RefSeq" id="XP_062720621.1">
    <property type="nucleotide sequence ID" value="XM_062869647.1"/>
</dbReference>
<accession>A0AAJ0GRM1</accession>
<comment type="caution">
    <text evidence="1">The sequence shown here is derived from an EMBL/GenBank/DDBJ whole genome shotgun (WGS) entry which is preliminary data.</text>
</comment>